<evidence type="ECO:0000256" key="6">
    <source>
        <dbReference type="ARBA" id="ARBA00023136"/>
    </source>
</evidence>
<keyword evidence="2" id="KW-0813">Transport</keyword>
<sequence length="510" mass="52731">MALRAGALIARGSAGLLLALLFAPLAAILIRAGGGYLPAPADWAAVRFTLLQAALSALVSVALALPVARALARRRFPGRRLFIALTGAPFILPVIVAVMGLVAIFGVRGALNTALAQLGLGPLRIYGLHGVVLAHVFFNMPLATRMLLQGWQAIPAERFRLAAQLNLPPAATFRLLEVPMLRQVVPGALAAIFAICLASFAVALILGGGPRATTVELAIYQAFTFDFDLGRAAVLALMQTALVALAAVAALVFARADGSGAGLGRPIARWDAPRGWRRGADVLVLMLAAAFLAAPILSLALSGLPGLAQLPAGIWGAAMTSVLVALASAALTCLLCLGMAAGLSAVVQGVGLLPLALSPLVLGTGWFLILNPVIAPSVLALPMLVAVNTLMAMPFCLRILAPAYARAESDHGRLADQLGLRGLARLRWLVLPRLRPALGFCAGLAAALSMGDLGVITLFGTSGQDTLPLLMYRLMGAYRTEAASAVGLILMALSFGLFWLFDRGGAAPDA</sequence>
<comment type="subcellular location">
    <subcellularLocation>
        <location evidence="1">Cell membrane</location>
        <topology evidence="1">Multi-pass membrane protein</topology>
    </subcellularLocation>
</comment>
<keyword evidence="6 7" id="KW-0472">Membrane</keyword>
<gene>
    <name evidence="9" type="ORF">GR170_02215</name>
</gene>
<feature type="domain" description="ABC transmembrane type-1" evidence="8">
    <location>
        <begin position="46"/>
        <end position="253"/>
    </location>
</feature>
<feature type="transmembrane region" description="Helical" evidence="7">
    <location>
        <begin position="184"/>
        <end position="209"/>
    </location>
</feature>
<feature type="transmembrane region" description="Helical" evidence="7">
    <location>
        <begin position="125"/>
        <end position="148"/>
    </location>
</feature>
<feature type="domain" description="ABC transmembrane type-1" evidence="8">
    <location>
        <begin position="314"/>
        <end position="501"/>
    </location>
</feature>
<feature type="transmembrane region" description="Helical" evidence="7">
    <location>
        <begin position="81"/>
        <end position="105"/>
    </location>
</feature>
<evidence type="ECO:0000313" key="10">
    <source>
        <dbReference type="Proteomes" id="UP000477911"/>
    </source>
</evidence>
<name>A0A6L7FZF3_9RHOB</name>
<evidence type="ECO:0000313" key="9">
    <source>
        <dbReference type="EMBL" id="MXN16636.1"/>
    </source>
</evidence>
<comment type="caution">
    <text evidence="9">The sequence shown here is derived from an EMBL/GenBank/DDBJ whole genome shotgun (WGS) entry which is preliminary data.</text>
</comment>
<dbReference type="Proteomes" id="UP000477911">
    <property type="component" value="Unassembled WGS sequence"/>
</dbReference>
<evidence type="ECO:0000256" key="2">
    <source>
        <dbReference type="ARBA" id="ARBA00022448"/>
    </source>
</evidence>
<evidence type="ECO:0000256" key="4">
    <source>
        <dbReference type="ARBA" id="ARBA00022692"/>
    </source>
</evidence>
<dbReference type="PANTHER" id="PTHR30183">
    <property type="entry name" value="MOLYBDENUM TRANSPORT SYSTEM PERMEASE PROTEIN MODB"/>
    <property type="match status" value="1"/>
</dbReference>
<dbReference type="PANTHER" id="PTHR30183:SF9">
    <property type="entry name" value="THIAMINE TRANSPORT SYSTEM PERMEASE PROTEIN THIP"/>
    <property type="match status" value="1"/>
</dbReference>
<dbReference type="GO" id="GO:0055085">
    <property type="term" value="P:transmembrane transport"/>
    <property type="evidence" value="ECO:0007669"/>
    <property type="project" value="InterPro"/>
</dbReference>
<evidence type="ECO:0000259" key="8">
    <source>
        <dbReference type="PROSITE" id="PS50928"/>
    </source>
</evidence>
<organism evidence="9 10">
    <name type="scientific">Pseudooceanicola albus</name>
    <dbReference type="NCBI Taxonomy" id="2692189"/>
    <lineage>
        <taxon>Bacteria</taxon>
        <taxon>Pseudomonadati</taxon>
        <taxon>Pseudomonadota</taxon>
        <taxon>Alphaproteobacteria</taxon>
        <taxon>Rhodobacterales</taxon>
        <taxon>Paracoccaceae</taxon>
        <taxon>Pseudooceanicola</taxon>
    </lineage>
</organism>
<keyword evidence="5 7" id="KW-1133">Transmembrane helix</keyword>
<keyword evidence="4 7" id="KW-0812">Transmembrane</keyword>
<dbReference type="RefSeq" id="WP_160891157.1">
    <property type="nucleotide sequence ID" value="NZ_WUMU01000001.1"/>
</dbReference>
<reference evidence="9 10" key="1">
    <citation type="submission" date="2019-12" db="EMBL/GenBank/DDBJ databases">
        <authorList>
            <person name="Li M."/>
        </authorList>
    </citation>
    <scope>NUCLEOTIDE SEQUENCE [LARGE SCALE GENOMIC DNA]</scope>
    <source>
        <strain evidence="9 10">GBMRC 2024</strain>
    </source>
</reference>
<keyword evidence="10" id="KW-1185">Reference proteome</keyword>
<dbReference type="AlphaFoldDB" id="A0A6L7FZF3"/>
<dbReference type="Gene3D" id="1.10.3720.10">
    <property type="entry name" value="MetI-like"/>
    <property type="match status" value="2"/>
</dbReference>
<accession>A0A6L7FZF3</accession>
<protein>
    <submittedName>
        <fullName evidence="9">Thiamine/thiamine pyrophosphate ABC transporter permease ThiP</fullName>
    </submittedName>
</protein>
<feature type="transmembrane region" description="Helical" evidence="7">
    <location>
        <begin position="313"/>
        <end position="337"/>
    </location>
</feature>
<dbReference type="InterPro" id="IPR035906">
    <property type="entry name" value="MetI-like_sf"/>
</dbReference>
<feature type="transmembrane region" description="Helical" evidence="7">
    <location>
        <begin position="482"/>
        <end position="501"/>
    </location>
</feature>
<dbReference type="GO" id="GO:0005886">
    <property type="term" value="C:plasma membrane"/>
    <property type="evidence" value="ECO:0007669"/>
    <property type="project" value="UniProtKB-SubCell"/>
</dbReference>
<evidence type="ECO:0000256" key="3">
    <source>
        <dbReference type="ARBA" id="ARBA00022475"/>
    </source>
</evidence>
<feature type="transmembrane region" description="Helical" evidence="7">
    <location>
        <begin position="349"/>
        <end position="369"/>
    </location>
</feature>
<evidence type="ECO:0000256" key="7">
    <source>
        <dbReference type="SAM" id="Phobius"/>
    </source>
</evidence>
<dbReference type="PROSITE" id="PS50928">
    <property type="entry name" value="ABC_TM1"/>
    <property type="match status" value="2"/>
</dbReference>
<proteinExistence type="predicted"/>
<feature type="transmembrane region" description="Helical" evidence="7">
    <location>
        <begin position="12"/>
        <end position="30"/>
    </location>
</feature>
<feature type="transmembrane region" description="Helical" evidence="7">
    <location>
        <begin position="437"/>
        <end position="462"/>
    </location>
</feature>
<feature type="transmembrane region" description="Helical" evidence="7">
    <location>
        <begin position="50"/>
        <end position="72"/>
    </location>
</feature>
<evidence type="ECO:0000256" key="5">
    <source>
        <dbReference type="ARBA" id="ARBA00022989"/>
    </source>
</evidence>
<dbReference type="CDD" id="cd06261">
    <property type="entry name" value="TM_PBP2"/>
    <property type="match status" value="2"/>
</dbReference>
<feature type="transmembrane region" description="Helical" evidence="7">
    <location>
        <begin position="282"/>
        <end position="301"/>
    </location>
</feature>
<dbReference type="EMBL" id="WUMU01000001">
    <property type="protein sequence ID" value="MXN16636.1"/>
    <property type="molecule type" value="Genomic_DNA"/>
</dbReference>
<dbReference type="SUPFAM" id="SSF161098">
    <property type="entry name" value="MetI-like"/>
    <property type="match status" value="2"/>
</dbReference>
<keyword evidence="3" id="KW-1003">Cell membrane</keyword>
<dbReference type="InterPro" id="IPR000515">
    <property type="entry name" value="MetI-like"/>
</dbReference>
<feature type="transmembrane region" description="Helical" evidence="7">
    <location>
        <begin position="229"/>
        <end position="254"/>
    </location>
</feature>
<evidence type="ECO:0000256" key="1">
    <source>
        <dbReference type="ARBA" id="ARBA00004651"/>
    </source>
</evidence>
<feature type="transmembrane region" description="Helical" evidence="7">
    <location>
        <begin position="381"/>
        <end position="401"/>
    </location>
</feature>